<keyword evidence="2" id="KW-1185">Reference proteome</keyword>
<dbReference type="PROSITE" id="PS51257">
    <property type="entry name" value="PROKAR_LIPOPROTEIN"/>
    <property type="match status" value="1"/>
</dbReference>
<dbReference type="EMBL" id="JBHSEC010000007">
    <property type="protein sequence ID" value="MFC4410179.1"/>
    <property type="molecule type" value="Genomic_DNA"/>
</dbReference>
<name>A0ABV8X4W0_9LACT</name>
<dbReference type="Proteomes" id="UP001595817">
    <property type="component" value="Unassembled WGS sequence"/>
</dbReference>
<dbReference type="RefSeq" id="WP_378153728.1">
    <property type="nucleotide sequence ID" value="NZ_JBHSEC010000007.1"/>
</dbReference>
<protein>
    <recommendedName>
        <fullName evidence="3">YtxH domain-containing protein</fullName>
    </recommendedName>
</protein>
<sequence>MNQSKLGKYMMYGAIAGACISLFDRRTREDLMRRTKSLSADVKFYSKNPDILKWKMQDRTEQLKSVYGQVTNDISYVQEKVQEMKDLTPQVKNLVMDTKDAFTESKEEYKTLIQQPQAPTEQIQMGN</sequence>
<gene>
    <name evidence="1" type="ORF">ACFOZY_06960</name>
</gene>
<reference evidence="2" key="1">
    <citation type="journal article" date="2019" name="Int. J. Syst. Evol. Microbiol.">
        <title>The Global Catalogue of Microorganisms (GCM) 10K type strain sequencing project: providing services to taxonomists for standard genome sequencing and annotation.</title>
        <authorList>
            <consortium name="The Broad Institute Genomics Platform"/>
            <consortium name="The Broad Institute Genome Sequencing Center for Infectious Disease"/>
            <person name="Wu L."/>
            <person name="Ma J."/>
        </authorList>
    </citation>
    <scope>NUCLEOTIDE SEQUENCE [LARGE SCALE GENOMIC DNA]</scope>
    <source>
        <strain evidence="2">CCUG 59778</strain>
    </source>
</reference>
<accession>A0ABV8X4W0</accession>
<organism evidence="1 2">
    <name type="scientific">Chungangia koreensis</name>
    <dbReference type="NCBI Taxonomy" id="752657"/>
    <lineage>
        <taxon>Bacteria</taxon>
        <taxon>Bacillati</taxon>
        <taxon>Bacillota</taxon>
        <taxon>Bacilli</taxon>
        <taxon>Lactobacillales</taxon>
        <taxon>Chungangia</taxon>
    </lineage>
</organism>
<proteinExistence type="predicted"/>
<comment type="caution">
    <text evidence="1">The sequence shown here is derived from an EMBL/GenBank/DDBJ whole genome shotgun (WGS) entry which is preliminary data.</text>
</comment>
<evidence type="ECO:0000313" key="2">
    <source>
        <dbReference type="Proteomes" id="UP001595817"/>
    </source>
</evidence>
<evidence type="ECO:0000313" key="1">
    <source>
        <dbReference type="EMBL" id="MFC4410179.1"/>
    </source>
</evidence>
<evidence type="ECO:0008006" key="3">
    <source>
        <dbReference type="Google" id="ProtNLM"/>
    </source>
</evidence>